<evidence type="ECO:0000256" key="1">
    <source>
        <dbReference type="ARBA" id="ARBA00001974"/>
    </source>
</evidence>
<dbReference type="GO" id="GO:0032259">
    <property type="term" value="P:methylation"/>
    <property type="evidence" value="ECO:0007669"/>
    <property type="project" value="UniProtKB-KW"/>
</dbReference>
<comment type="caution">
    <text evidence="10">The sequence shown here is derived from an EMBL/GenBank/DDBJ whole genome shotgun (WGS) entry which is preliminary data.</text>
</comment>
<keyword evidence="4" id="KW-0285">Flavoprotein</keyword>
<evidence type="ECO:0000313" key="10">
    <source>
        <dbReference type="EMBL" id="MBC8316890.1"/>
    </source>
</evidence>
<keyword evidence="8" id="KW-0862">Zinc</keyword>
<feature type="binding site" evidence="8">
    <location>
        <position position="275"/>
    </location>
    <ligand>
        <name>Zn(2+)</name>
        <dbReference type="ChEBI" id="CHEBI:29105"/>
    </ligand>
</feature>
<feature type="binding site" evidence="8">
    <location>
        <position position="276"/>
    </location>
    <ligand>
        <name>Zn(2+)</name>
        <dbReference type="ChEBI" id="CHEBI:29105"/>
    </ligand>
</feature>
<dbReference type="GO" id="GO:0008168">
    <property type="term" value="F:methyltransferase activity"/>
    <property type="evidence" value="ECO:0007669"/>
    <property type="project" value="UniProtKB-UniRule"/>
</dbReference>
<evidence type="ECO:0000259" key="9">
    <source>
        <dbReference type="PROSITE" id="PS50970"/>
    </source>
</evidence>
<dbReference type="EC" id="2.1.1.10" evidence="10"/>
<evidence type="ECO:0000256" key="8">
    <source>
        <dbReference type="PROSITE-ProRule" id="PRU00333"/>
    </source>
</evidence>
<comment type="cofactor">
    <cofactor evidence="8">
        <name>Zn(2+)</name>
        <dbReference type="ChEBI" id="CHEBI:29105"/>
    </cofactor>
</comment>
<feature type="binding site" evidence="8">
    <location>
        <position position="208"/>
    </location>
    <ligand>
        <name>Zn(2+)</name>
        <dbReference type="ChEBI" id="CHEBI:29105"/>
    </ligand>
</feature>
<keyword evidence="7 10" id="KW-0560">Oxidoreductase</keyword>
<evidence type="ECO:0000256" key="6">
    <source>
        <dbReference type="ARBA" id="ARBA00022827"/>
    </source>
</evidence>
<keyword evidence="6" id="KW-0274">FAD</keyword>
<evidence type="ECO:0000256" key="4">
    <source>
        <dbReference type="ARBA" id="ARBA00022630"/>
    </source>
</evidence>
<dbReference type="PANTHER" id="PTHR11103">
    <property type="entry name" value="SLR1189 PROTEIN"/>
    <property type="match status" value="1"/>
</dbReference>
<keyword evidence="5 8" id="KW-0808">Transferase</keyword>
<evidence type="ECO:0000256" key="2">
    <source>
        <dbReference type="ARBA" id="ARBA00004777"/>
    </source>
</evidence>
<dbReference type="Pfam" id="PF02219">
    <property type="entry name" value="MTHFR"/>
    <property type="match status" value="1"/>
</dbReference>
<dbReference type="Gene3D" id="3.20.20.330">
    <property type="entry name" value="Homocysteine-binding-like domain"/>
    <property type="match status" value="1"/>
</dbReference>
<dbReference type="Pfam" id="PF02574">
    <property type="entry name" value="S-methyl_trans"/>
    <property type="match status" value="1"/>
</dbReference>
<dbReference type="UniPathway" id="UPA00193"/>
<dbReference type="AlphaFoldDB" id="A0A8J6NB14"/>
<evidence type="ECO:0000256" key="5">
    <source>
        <dbReference type="ARBA" id="ARBA00022679"/>
    </source>
</evidence>
<dbReference type="CDD" id="cd00537">
    <property type="entry name" value="MTHFR"/>
    <property type="match status" value="1"/>
</dbReference>
<dbReference type="EMBL" id="JACNJZ010000059">
    <property type="protein sequence ID" value="MBC8316890.1"/>
    <property type="molecule type" value="Genomic_DNA"/>
</dbReference>
<dbReference type="PANTHER" id="PTHR11103:SF18">
    <property type="entry name" value="SLR1189 PROTEIN"/>
    <property type="match status" value="1"/>
</dbReference>
<dbReference type="InterPro" id="IPR036589">
    <property type="entry name" value="HCY_dom_sf"/>
</dbReference>
<dbReference type="EC" id="1.5.1.20" evidence="10"/>
<keyword evidence="8" id="KW-0479">Metal-binding</keyword>
<evidence type="ECO:0000256" key="7">
    <source>
        <dbReference type="ARBA" id="ARBA00023002"/>
    </source>
</evidence>
<dbReference type="GO" id="GO:0004489">
    <property type="term" value="F:methylenetetrahydrofolate reductase [NAD(P)H] activity"/>
    <property type="evidence" value="ECO:0007669"/>
    <property type="project" value="UniProtKB-EC"/>
</dbReference>
<gene>
    <name evidence="10" type="ORF">H8E41_03225</name>
</gene>
<name>A0A8J6NB14_9BACT</name>
<accession>A0A8J6NB14</accession>
<dbReference type="GO" id="GO:0006555">
    <property type="term" value="P:methionine metabolic process"/>
    <property type="evidence" value="ECO:0007669"/>
    <property type="project" value="InterPro"/>
</dbReference>
<organism evidence="10 11">
    <name type="scientific">Candidatus Desulfobia pelagia</name>
    <dbReference type="NCBI Taxonomy" id="2841692"/>
    <lineage>
        <taxon>Bacteria</taxon>
        <taxon>Pseudomonadati</taxon>
        <taxon>Thermodesulfobacteriota</taxon>
        <taxon>Desulfobulbia</taxon>
        <taxon>Desulfobulbales</taxon>
        <taxon>Desulfobulbaceae</taxon>
        <taxon>Candidatus Desulfobia</taxon>
    </lineage>
</organism>
<dbReference type="SUPFAM" id="SSF51730">
    <property type="entry name" value="FAD-linked oxidoreductase"/>
    <property type="match status" value="1"/>
</dbReference>
<dbReference type="NCBIfam" id="NF006396">
    <property type="entry name" value="PRK08645.1"/>
    <property type="match status" value="1"/>
</dbReference>
<comment type="pathway">
    <text evidence="2">One-carbon metabolism; tetrahydrofolate interconversion.</text>
</comment>
<dbReference type="InterPro" id="IPR029041">
    <property type="entry name" value="FAD-linked_oxidoreductase-like"/>
</dbReference>
<dbReference type="InterPro" id="IPR003171">
    <property type="entry name" value="Mehydrof_redctse-like"/>
</dbReference>
<sequence>MKADFKEYIREHVLLGDGAFGSYLYEKGIDLGKNIDLLNVKNPDLIFSIHEEYIRAGSQLIETNTFGGNRFNLQELGKEDQVREINLAGVRLARKAAGHDVYVAGSVGPTGIEFPLVSEEVTEGEMNEAFSEQIGALVEGGVDIIILETFTHLEEILMALGVARKLSDLPIIAQMVYPSKGKTARGITAYDCARELLAAGASVVGTNCGRGIDPMLTAIESMAPLAESQVPLSAFPNAGLPEVIGHRMIYPAQPAYMAKRAAEMIKMGVRIIGGCCGTVPAHIHEFRSSLKLRHKKTLRSGPVHIETSESVSPQAPIVATGTGGFLEQVQKDQMPVIVELDPPTHLEIDNVLEGAKFLAESGADAVSLGENPLAILRAGNIALAHRIKEEVGVQVILHQTCRDQNGLGLQSHIMAAHILGIEAILAVTGDSASSTDQPGVNGVFDTNSFGLIRMLSRFNQGVNMAGKPVKQKTRFSIGCAFSFRPTSPKMQISRLEKKAAQGAHFVMTQPLFDKNEVEKMVELTSHLDMAIFPGIFPLISARNADFIHNEVPGITVPKAVREVLWRYADVADQRKAAMDITARLVEDISSFVDGIYLVSPLNKWDIAGRFVRQIRDAGWTGSGKLSKRTSGSFPAS</sequence>
<dbReference type="Gene3D" id="3.20.20.220">
    <property type="match status" value="1"/>
</dbReference>
<comment type="cofactor">
    <cofactor evidence="1">
        <name>FAD</name>
        <dbReference type="ChEBI" id="CHEBI:57692"/>
    </cofactor>
</comment>
<dbReference type="PROSITE" id="PS50970">
    <property type="entry name" value="HCY"/>
    <property type="match status" value="1"/>
</dbReference>
<dbReference type="GO" id="GO:0035999">
    <property type="term" value="P:tetrahydrofolate interconversion"/>
    <property type="evidence" value="ECO:0007669"/>
    <property type="project" value="UniProtKB-UniPathway"/>
</dbReference>
<reference evidence="10 11" key="1">
    <citation type="submission" date="2020-08" db="EMBL/GenBank/DDBJ databases">
        <title>Bridging the membrane lipid divide: bacteria of the FCB group superphylum have the potential to synthesize archaeal ether lipids.</title>
        <authorList>
            <person name="Villanueva L."/>
            <person name="Von Meijenfeldt F.A.B."/>
            <person name="Westbye A.B."/>
            <person name="Yadav S."/>
            <person name="Hopmans E.C."/>
            <person name="Dutilh B.E."/>
            <person name="Sinninghe Damste J.S."/>
        </authorList>
    </citation>
    <scope>NUCLEOTIDE SEQUENCE [LARGE SCALE GENOMIC DNA]</scope>
    <source>
        <strain evidence="10">NIOZ-UU47</strain>
    </source>
</reference>
<dbReference type="SUPFAM" id="SSF82282">
    <property type="entry name" value="Homocysteine S-methyltransferase"/>
    <property type="match status" value="1"/>
</dbReference>
<feature type="domain" description="Hcy-binding" evidence="9">
    <location>
        <begin position="2"/>
        <end position="290"/>
    </location>
</feature>
<dbReference type="InterPro" id="IPR003726">
    <property type="entry name" value="HCY_dom"/>
</dbReference>
<proteinExistence type="predicted"/>
<evidence type="ECO:0000256" key="3">
    <source>
        <dbReference type="ARBA" id="ARBA00022603"/>
    </source>
</evidence>
<dbReference type="GO" id="GO:0046872">
    <property type="term" value="F:metal ion binding"/>
    <property type="evidence" value="ECO:0007669"/>
    <property type="project" value="UniProtKB-KW"/>
</dbReference>
<evidence type="ECO:0000313" key="11">
    <source>
        <dbReference type="Proteomes" id="UP000614424"/>
    </source>
</evidence>
<protein>
    <submittedName>
        <fullName evidence="10">Bifunctional homocysteine S-methyltransferase/methylenetetrahydrofolate reductase</fullName>
        <ecNumber evidence="10">1.5.1.20</ecNumber>
        <ecNumber evidence="10">2.1.1.10</ecNumber>
    </submittedName>
</protein>
<keyword evidence="3 8" id="KW-0489">Methyltransferase</keyword>
<dbReference type="Proteomes" id="UP000614424">
    <property type="component" value="Unassembled WGS sequence"/>
</dbReference>